<reference evidence="1" key="1">
    <citation type="submission" date="2020-11" db="EMBL/GenBank/DDBJ databases">
        <authorList>
            <person name="Tran Van P."/>
        </authorList>
    </citation>
    <scope>NUCLEOTIDE SEQUENCE</scope>
</reference>
<accession>A0A7R8WSF6</accession>
<sequence>MADIANRYERAHTVAEEDSLRRQVILRQRKISANLKINNLEKQIKHQKTRPSTISEATEEQISNLNTTVKDLDAQLHETQLSRMDVAKEIDQQRVSEIQALQQLGALQDETPKKKSLEELGMPSHIAQPKMKPPSRAKSTKVRHSWNPSAINSTLLGQLAVSNPEIYSNGLLSPAFEQARECEKLGKRTHSECLKIDADLEHEIQLFTRLAQGYFKKIGRDDSFEEFLSMIKDPTCSESQMI</sequence>
<dbReference type="EMBL" id="OB668545">
    <property type="protein sequence ID" value="CAD7234394.1"/>
    <property type="molecule type" value="Genomic_DNA"/>
</dbReference>
<gene>
    <name evidence="1" type="ORF">CTOB1V02_LOCUS12210</name>
</gene>
<name>A0A7R8WSF6_9CRUS</name>
<organism evidence="1">
    <name type="scientific">Cyprideis torosa</name>
    <dbReference type="NCBI Taxonomy" id="163714"/>
    <lineage>
        <taxon>Eukaryota</taxon>
        <taxon>Metazoa</taxon>
        <taxon>Ecdysozoa</taxon>
        <taxon>Arthropoda</taxon>
        <taxon>Crustacea</taxon>
        <taxon>Oligostraca</taxon>
        <taxon>Ostracoda</taxon>
        <taxon>Podocopa</taxon>
        <taxon>Podocopida</taxon>
        <taxon>Cytherocopina</taxon>
        <taxon>Cytheroidea</taxon>
        <taxon>Cytherideidae</taxon>
        <taxon>Cyprideis</taxon>
    </lineage>
</organism>
<protein>
    <submittedName>
        <fullName evidence="1">Uncharacterized protein</fullName>
    </submittedName>
</protein>
<proteinExistence type="predicted"/>
<dbReference type="AlphaFoldDB" id="A0A7R8WSF6"/>
<evidence type="ECO:0000313" key="1">
    <source>
        <dbReference type="EMBL" id="CAD7234394.1"/>
    </source>
</evidence>